<feature type="transmembrane region" description="Helical" evidence="1">
    <location>
        <begin position="128"/>
        <end position="146"/>
    </location>
</feature>
<feature type="transmembrane region" description="Helical" evidence="1">
    <location>
        <begin position="214"/>
        <end position="235"/>
    </location>
</feature>
<feature type="transmembrane region" description="Helical" evidence="1">
    <location>
        <begin position="81"/>
        <end position="100"/>
    </location>
</feature>
<keyword evidence="1" id="KW-1133">Transmembrane helix</keyword>
<evidence type="ECO:0000313" key="2">
    <source>
        <dbReference type="EMBL" id="OIP03578.1"/>
    </source>
</evidence>
<keyword evidence="1" id="KW-0812">Transmembrane</keyword>
<organism evidence="2 3">
    <name type="scientific">Candidatus Beckwithbacteria bacterium CG2_30_44_31</name>
    <dbReference type="NCBI Taxonomy" id="1805035"/>
    <lineage>
        <taxon>Bacteria</taxon>
        <taxon>Candidatus Beckwithiibacteriota</taxon>
    </lineage>
</organism>
<keyword evidence="1" id="KW-0472">Membrane</keyword>
<feature type="transmembrane region" description="Helical" evidence="1">
    <location>
        <begin position="182"/>
        <end position="202"/>
    </location>
</feature>
<name>A0A1J5B6H2_9BACT</name>
<accession>A0A1J5B6H2</accession>
<sequence>MNQIVKLQLIAFAFFCLYFIFRLVGSSDLPLTIWQHVYWGNAIKDSFFLAFSLIFVYALFNLLRRHPQTGPTIISGPALKTCLYLVIGFWWLAIVLHIIFDSAKIIFPLNQFAFYQFSDLLDETISHIFMYLPFVLVSIIGLFLEIERPFPKALSRQETIIIYIFSLVSGLMWGVNLTEGRLSLITSFPAMLIYLSLTGYLFKKFKLAFKYHPLSLVYTVFYLAGTVAFGAWGLWFGSFPEFFNYLK</sequence>
<dbReference type="Proteomes" id="UP000183605">
    <property type="component" value="Unassembled WGS sequence"/>
</dbReference>
<protein>
    <submittedName>
        <fullName evidence="2">Uncharacterized protein</fullName>
    </submittedName>
</protein>
<dbReference type="AlphaFoldDB" id="A0A1J5B6H2"/>
<evidence type="ECO:0000256" key="1">
    <source>
        <dbReference type="SAM" id="Phobius"/>
    </source>
</evidence>
<reference evidence="2 3" key="1">
    <citation type="journal article" date="2016" name="Environ. Microbiol.">
        <title>Genomic resolution of a cold subsurface aquifer community provides metabolic insights for novel microbes adapted to high CO concentrations.</title>
        <authorList>
            <person name="Probst A.J."/>
            <person name="Castelle C.J."/>
            <person name="Singh A."/>
            <person name="Brown C.T."/>
            <person name="Anantharaman K."/>
            <person name="Sharon I."/>
            <person name="Hug L.A."/>
            <person name="Burstein D."/>
            <person name="Emerson J.B."/>
            <person name="Thomas B.C."/>
            <person name="Banfield J.F."/>
        </authorList>
    </citation>
    <scope>NUCLEOTIDE SEQUENCE [LARGE SCALE GENOMIC DNA]</scope>
    <source>
        <strain evidence="2">CG2_30_44_31</strain>
    </source>
</reference>
<evidence type="ECO:0000313" key="3">
    <source>
        <dbReference type="Proteomes" id="UP000183605"/>
    </source>
</evidence>
<feature type="transmembrane region" description="Helical" evidence="1">
    <location>
        <begin position="37"/>
        <end position="60"/>
    </location>
</feature>
<proteinExistence type="predicted"/>
<dbReference type="EMBL" id="MNXQ01000032">
    <property type="protein sequence ID" value="OIP03578.1"/>
    <property type="molecule type" value="Genomic_DNA"/>
</dbReference>
<comment type="caution">
    <text evidence="2">The sequence shown here is derived from an EMBL/GenBank/DDBJ whole genome shotgun (WGS) entry which is preliminary data.</text>
</comment>
<feature type="transmembrane region" description="Helical" evidence="1">
    <location>
        <begin position="158"/>
        <end position="176"/>
    </location>
</feature>
<gene>
    <name evidence="2" type="ORF">AUK18_01680</name>
</gene>
<feature type="transmembrane region" description="Helical" evidence="1">
    <location>
        <begin position="7"/>
        <end position="25"/>
    </location>
</feature>